<sequence>MLIRVNIEPLNFNIKNSVTSRDKPVKSYEFIFLSHFYLWFEAPVRMSSLFICGFSGMLRFGIVPGLHLGRTEEQVLEPAATENKQIQPENRLSFGESVLKR</sequence>
<dbReference type="AlphaFoldDB" id="A0A4Y2KCJ7"/>
<reference evidence="1 2" key="1">
    <citation type="journal article" date="2019" name="Sci. Rep.">
        <title>Orb-weaving spider Araneus ventricosus genome elucidates the spidroin gene catalogue.</title>
        <authorList>
            <person name="Kono N."/>
            <person name="Nakamura H."/>
            <person name="Ohtoshi R."/>
            <person name="Moran D.A.P."/>
            <person name="Shinohara A."/>
            <person name="Yoshida Y."/>
            <person name="Fujiwara M."/>
            <person name="Mori M."/>
            <person name="Tomita M."/>
            <person name="Arakawa K."/>
        </authorList>
    </citation>
    <scope>NUCLEOTIDE SEQUENCE [LARGE SCALE GENOMIC DNA]</scope>
</reference>
<dbReference type="Proteomes" id="UP000499080">
    <property type="component" value="Unassembled WGS sequence"/>
</dbReference>
<name>A0A4Y2KCJ7_ARAVE</name>
<dbReference type="EMBL" id="BGPR01004484">
    <property type="protein sequence ID" value="GBN00141.1"/>
    <property type="molecule type" value="Genomic_DNA"/>
</dbReference>
<protein>
    <submittedName>
        <fullName evidence="1">Uncharacterized protein</fullName>
    </submittedName>
</protein>
<proteinExistence type="predicted"/>
<gene>
    <name evidence="1" type="ORF">AVEN_40766_1</name>
</gene>
<organism evidence="1 2">
    <name type="scientific">Araneus ventricosus</name>
    <name type="common">Orbweaver spider</name>
    <name type="synonym">Epeira ventricosa</name>
    <dbReference type="NCBI Taxonomy" id="182803"/>
    <lineage>
        <taxon>Eukaryota</taxon>
        <taxon>Metazoa</taxon>
        <taxon>Ecdysozoa</taxon>
        <taxon>Arthropoda</taxon>
        <taxon>Chelicerata</taxon>
        <taxon>Arachnida</taxon>
        <taxon>Araneae</taxon>
        <taxon>Araneomorphae</taxon>
        <taxon>Entelegynae</taxon>
        <taxon>Araneoidea</taxon>
        <taxon>Araneidae</taxon>
        <taxon>Araneus</taxon>
    </lineage>
</organism>
<comment type="caution">
    <text evidence="1">The sequence shown here is derived from an EMBL/GenBank/DDBJ whole genome shotgun (WGS) entry which is preliminary data.</text>
</comment>
<evidence type="ECO:0000313" key="2">
    <source>
        <dbReference type="Proteomes" id="UP000499080"/>
    </source>
</evidence>
<evidence type="ECO:0000313" key="1">
    <source>
        <dbReference type="EMBL" id="GBN00141.1"/>
    </source>
</evidence>
<keyword evidence="2" id="KW-1185">Reference proteome</keyword>
<accession>A0A4Y2KCJ7</accession>